<keyword evidence="3" id="KW-0560">Oxidoreductase</keyword>
<dbReference type="Pfam" id="PF00255">
    <property type="entry name" value="GSHPx"/>
    <property type="match status" value="1"/>
</dbReference>
<evidence type="ECO:0000313" key="4">
    <source>
        <dbReference type="EMBL" id="KAL3773907.1"/>
    </source>
</evidence>
<organism evidence="4 5">
    <name type="scientific">Cyclotella cryptica</name>
    <dbReference type="NCBI Taxonomy" id="29204"/>
    <lineage>
        <taxon>Eukaryota</taxon>
        <taxon>Sar</taxon>
        <taxon>Stramenopiles</taxon>
        <taxon>Ochrophyta</taxon>
        <taxon>Bacillariophyta</taxon>
        <taxon>Coscinodiscophyceae</taxon>
        <taxon>Thalassiosirophycidae</taxon>
        <taxon>Stephanodiscales</taxon>
        <taxon>Stephanodiscaceae</taxon>
        <taxon>Cyclotella</taxon>
    </lineage>
</organism>
<dbReference type="Gene3D" id="3.40.30.10">
    <property type="entry name" value="Glutaredoxin"/>
    <property type="match status" value="1"/>
</dbReference>
<evidence type="ECO:0000313" key="5">
    <source>
        <dbReference type="Proteomes" id="UP001516023"/>
    </source>
</evidence>
<dbReference type="GO" id="GO:0004601">
    <property type="term" value="F:peroxidase activity"/>
    <property type="evidence" value="ECO:0007669"/>
    <property type="project" value="UniProtKB-KW"/>
</dbReference>
<dbReference type="EMBL" id="JABMIG020000630">
    <property type="protein sequence ID" value="KAL3773907.1"/>
    <property type="molecule type" value="Genomic_DNA"/>
</dbReference>
<gene>
    <name evidence="4" type="ORF">HJC23_010360</name>
</gene>
<dbReference type="SUPFAM" id="SSF52833">
    <property type="entry name" value="Thioredoxin-like"/>
    <property type="match status" value="1"/>
</dbReference>
<dbReference type="PANTHER" id="PTHR11592">
    <property type="entry name" value="GLUTATHIONE PEROXIDASE"/>
    <property type="match status" value="1"/>
</dbReference>
<evidence type="ECO:0000256" key="1">
    <source>
        <dbReference type="ARBA" id="ARBA00006926"/>
    </source>
</evidence>
<accession>A0ABD3ND78</accession>
<keyword evidence="5" id="KW-1185">Reference proteome</keyword>
<dbReference type="AlphaFoldDB" id="A0ABD3ND78"/>
<dbReference type="Proteomes" id="UP001516023">
    <property type="component" value="Unassembled WGS sequence"/>
</dbReference>
<dbReference type="PANTHER" id="PTHR11592:SF132">
    <property type="entry name" value="GLUTATHIONE PEROXIDASE 7, CHLOROPLASTIC-RELATED"/>
    <property type="match status" value="1"/>
</dbReference>
<keyword evidence="2" id="KW-0575">Peroxidase</keyword>
<protein>
    <recommendedName>
        <fullName evidence="6">Glutathione peroxidase</fullName>
    </recommendedName>
</protein>
<evidence type="ECO:0000256" key="3">
    <source>
        <dbReference type="ARBA" id="ARBA00023002"/>
    </source>
</evidence>
<comment type="similarity">
    <text evidence="1">Belongs to the glutathione peroxidase family.</text>
</comment>
<evidence type="ECO:0000256" key="2">
    <source>
        <dbReference type="ARBA" id="ARBA00022559"/>
    </source>
</evidence>
<reference evidence="4 5" key="1">
    <citation type="journal article" date="2020" name="G3 (Bethesda)">
        <title>Improved Reference Genome for Cyclotella cryptica CCMP332, a Model for Cell Wall Morphogenesis, Salinity Adaptation, and Lipid Production in Diatoms (Bacillariophyta).</title>
        <authorList>
            <person name="Roberts W.R."/>
            <person name="Downey K.M."/>
            <person name="Ruck E.C."/>
            <person name="Traller J.C."/>
            <person name="Alverson A.J."/>
        </authorList>
    </citation>
    <scope>NUCLEOTIDE SEQUENCE [LARGE SCALE GENOMIC DNA]</scope>
    <source>
        <strain evidence="4 5">CCMP332</strain>
    </source>
</reference>
<proteinExistence type="inferred from homology"/>
<evidence type="ECO:0008006" key="6">
    <source>
        <dbReference type="Google" id="ProtNLM"/>
    </source>
</evidence>
<sequence length="270" mass="31134">MTTKRHQLDYHLRNDENYAILPSLLVANLGSISFLSATNGLLEAIVGLAGDHSEFSATVLYYVSMQRNSPRRHFHLLSFMQQNCPESCHKHTVRPPETRHVPDDHEEFFEMSAKDASGKVLSLENFEGYVTVVVNGARVCDYSEVFYATLEHMHTLYPFTLEILAFPFDHPNITTDSCADDLRALERKSGRKIHVMETAEINGPNTHPVFRYLKELFGMKEMDPNFAHYFFVHPDGNLIELHYGASYNTLKSFVDRHVKQDLRIKKKWEL</sequence>
<dbReference type="InterPro" id="IPR000889">
    <property type="entry name" value="Glutathione_peroxidase"/>
</dbReference>
<name>A0ABD3ND78_9STRA</name>
<dbReference type="PROSITE" id="PS51355">
    <property type="entry name" value="GLUTATHIONE_PEROXID_3"/>
    <property type="match status" value="1"/>
</dbReference>
<comment type="caution">
    <text evidence="4">The sequence shown here is derived from an EMBL/GenBank/DDBJ whole genome shotgun (WGS) entry which is preliminary data.</text>
</comment>
<dbReference type="InterPro" id="IPR036249">
    <property type="entry name" value="Thioredoxin-like_sf"/>
</dbReference>